<protein>
    <submittedName>
        <fullName evidence="1">Uncharacterized protein</fullName>
    </submittedName>
</protein>
<organism evidence="1 2">
    <name type="scientific">Dorea longicatena</name>
    <dbReference type="NCBI Taxonomy" id="88431"/>
    <lineage>
        <taxon>Bacteria</taxon>
        <taxon>Bacillati</taxon>
        <taxon>Bacillota</taxon>
        <taxon>Clostridia</taxon>
        <taxon>Lachnospirales</taxon>
        <taxon>Lachnospiraceae</taxon>
        <taxon>Dorea</taxon>
    </lineage>
</organism>
<dbReference type="Proteomes" id="UP000398619">
    <property type="component" value="Unassembled WGS sequence"/>
</dbReference>
<reference evidence="1 2" key="1">
    <citation type="submission" date="2019-07" db="EMBL/GenBank/DDBJ databases">
        <authorList>
            <person name="Hibberd C M."/>
            <person name="Gehrig L. J."/>
            <person name="Chang H.-W."/>
            <person name="Venkatesh S."/>
        </authorList>
    </citation>
    <scope>NUCLEOTIDE SEQUENCE [LARGE SCALE GENOMIC DNA]</scope>
    <source>
        <strain evidence="1">Dorea_longicatena_SSTS_Bg7063</strain>
    </source>
</reference>
<dbReference type="EMBL" id="CABHNM010000041">
    <property type="protein sequence ID" value="VUX11492.1"/>
    <property type="molecule type" value="Genomic_DNA"/>
</dbReference>
<sequence length="201" mass="23732">MNFKNDFSFKTGDQVLVLGEHQSTLNNNMPLRELMYIGRVLEQLIPIKDRYKKGQVHFPTPEFYTLYNGKDFMEKEKILKLSDAFETKRNDPMLELKVRVINISPEAGHELLERCPIIQEYSEFIEIIRKYQKKKDVEPYKHAIEECIEKGILADYLKRKGSEVVNMLTAEYDYETDIEVQRGEAYDEGREEGKLEEKKIL</sequence>
<proteinExistence type="predicted"/>
<accession>A0A564TW94</accession>
<evidence type="ECO:0000313" key="1">
    <source>
        <dbReference type="EMBL" id="VUX11492.1"/>
    </source>
</evidence>
<name>A0A564TW94_9FIRM</name>
<gene>
    <name evidence="1" type="ORF">DLSSTS7063_01829</name>
</gene>
<dbReference type="AlphaFoldDB" id="A0A564TW94"/>
<evidence type="ECO:0000313" key="2">
    <source>
        <dbReference type="Proteomes" id="UP000398619"/>
    </source>
</evidence>